<feature type="domain" description="Glycosyl transferase family 1" evidence="2">
    <location>
        <begin position="96"/>
        <end position="244"/>
    </location>
</feature>
<accession>A0A250XJN4</accession>
<organism evidence="3 4">
    <name type="scientific">Chlamydomonas eustigma</name>
    <dbReference type="NCBI Taxonomy" id="1157962"/>
    <lineage>
        <taxon>Eukaryota</taxon>
        <taxon>Viridiplantae</taxon>
        <taxon>Chlorophyta</taxon>
        <taxon>core chlorophytes</taxon>
        <taxon>Chlorophyceae</taxon>
        <taxon>CS clade</taxon>
        <taxon>Chlamydomonadales</taxon>
        <taxon>Chlamydomonadaceae</taxon>
        <taxon>Chlamydomonas</taxon>
    </lineage>
</organism>
<dbReference type="InterPro" id="IPR001296">
    <property type="entry name" value="Glyco_trans_1"/>
</dbReference>
<evidence type="ECO:0000256" key="1">
    <source>
        <dbReference type="ARBA" id="ARBA00022676"/>
    </source>
</evidence>
<dbReference type="Pfam" id="PF00534">
    <property type="entry name" value="Glycos_transf_1"/>
    <property type="match status" value="1"/>
</dbReference>
<gene>
    <name evidence="3" type="ORF">CEUSTIGMA_g10727.t1</name>
</gene>
<evidence type="ECO:0000313" key="3">
    <source>
        <dbReference type="EMBL" id="GAX83301.1"/>
    </source>
</evidence>
<name>A0A250XJN4_9CHLO</name>
<dbReference type="Gene3D" id="3.40.50.2000">
    <property type="entry name" value="Glycogen Phosphorylase B"/>
    <property type="match status" value="1"/>
</dbReference>
<keyword evidence="1" id="KW-0808">Transferase</keyword>
<keyword evidence="4" id="KW-1185">Reference proteome</keyword>
<keyword evidence="1" id="KW-0328">Glycosyltransferase</keyword>
<dbReference type="CDD" id="cd03801">
    <property type="entry name" value="GT4_PimA-like"/>
    <property type="match status" value="1"/>
</dbReference>
<comment type="caution">
    <text evidence="3">The sequence shown here is derived from an EMBL/GenBank/DDBJ whole genome shotgun (WGS) entry which is preliminary data.</text>
</comment>
<sequence length="340" mass="38735">MSSQGVYTVTEALKWVSLAFRTFTRLFLVQGDQTTVYLNQKKAYIENLNKSADAVIVFTEFWKTTIIDQGLTLPTYVLEHGFDGVRYFPIPKDIARTYLGLDQNDFLVLNLNRNQPRKRWDTCMKAWAEVVSRAPNSRMKLVIGTAMHGSWDLLEIYERELKKRSLTLELGMKHIVVLDRPNMLSDFDINVLYNATDLGINTCDGEGFGLCNFEHAALGIPQVVPRIGGFLDFFDDNNSTLVFPSIAYYVDSSRDSVGGEALMCSYTDFAIAIESYHNDQNLRKTHGDSCRSTIPKKYDWDKLAEKLSVILTKVLPNEKEEKKNKLLKEVARLQALLSDM</sequence>
<dbReference type="EMBL" id="BEGY01000096">
    <property type="protein sequence ID" value="GAX83301.1"/>
    <property type="molecule type" value="Genomic_DNA"/>
</dbReference>
<dbReference type="OrthoDB" id="555190at2759"/>
<dbReference type="GO" id="GO:0016757">
    <property type="term" value="F:glycosyltransferase activity"/>
    <property type="evidence" value="ECO:0007669"/>
    <property type="project" value="UniProtKB-KW"/>
</dbReference>
<dbReference type="AlphaFoldDB" id="A0A250XJN4"/>
<protein>
    <recommendedName>
        <fullName evidence="2">Glycosyl transferase family 1 domain-containing protein</fullName>
    </recommendedName>
</protein>
<reference evidence="3 4" key="1">
    <citation type="submission" date="2017-08" db="EMBL/GenBank/DDBJ databases">
        <title>Acidophilic green algal genome provides insights into adaptation to an acidic environment.</title>
        <authorList>
            <person name="Hirooka S."/>
            <person name="Hirose Y."/>
            <person name="Kanesaki Y."/>
            <person name="Higuchi S."/>
            <person name="Fujiwara T."/>
            <person name="Onuma R."/>
            <person name="Era A."/>
            <person name="Ohbayashi R."/>
            <person name="Uzuka A."/>
            <person name="Nozaki H."/>
            <person name="Yoshikawa H."/>
            <person name="Miyagishima S.Y."/>
        </authorList>
    </citation>
    <scope>NUCLEOTIDE SEQUENCE [LARGE SCALE GENOMIC DNA]</scope>
    <source>
        <strain evidence="3 4">NIES-2499</strain>
    </source>
</reference>
<evidence type="ECO:0000259" key="2">
    <source>
        <dbReference type="Pfam" id="PF00534"/>
    </source>
</evidence>
<dbReference type="PANTHER" id="PTHR46656:SF3">
    <property type="entry name" value="PUTATIVE-RELATED"/>
    <property type="match status" value="1"/>
</dbReference>
<evidence type="ECO:0000313" key="4">
    <source>
        <dbReference type="Proteomes" id="UP000232323"/>
    </source>
</evidence>
<proteinExistence type="predicted"/>
<dbReference type="PANTHER" id="PTHR46656">
    <property type="entry name" value="PUTATIVE-RELATED"/>
    <property type="match status" value="1"/>
</dbReference>
<dbReference type="Proteomes" id="UP000232323">
    <property type="component" value="Unassembled WGS sequence"/>
</dbReference>
<dbReference type="SUPFAM" id="SSF53756">
    <property type="entry name" value="UDP-Glycosyltransferase/glycogen phosphorylase"/>
    <property type="match status" value="1"/>
</dbReference>